<sequence>DINKNTTQKKLNSNLRLIKYFKLADMFADPCRPDGGKYELDNGDFLFIVENTLEPYLEKNWKEFDAAFAELCSLHNVQKNSKESIYYSEAIDNIDINSCPVFLRSIVDCVIGRAQLTKG</sequence>
<feature type="non-terminal residue" evidence="1">
    <location>
        <position position="1"/>
    </location>
</feature>
<evidence type="ECO:0000313" key="1">
    <source>
        <dbReference type="EMBL" id="MBD8003203.1"/>
    </source>
</evidence>
<evidence type="ECO:0000313" key="2">
    <source>
        <dbReference type="Proteomes" id="UP000616346"/>
    </source>
</evidence>
<proteinExistence type="predicted"/>
<name>A0ABR8VEJ2_9BACT</name>
<organism evidence="1 2">
    <name type="scientific">Phocaeicola faecium</name>
    <dbReference type="NCBI Taxonomy" id="2762213"/>
    <lineage>
        <taxon>Bacteria</taxon>
        <taxon>Pseudomonadati</taxon>
        <taxon>Bacteroidota</taxon>
        <taxon>Bacteroidia</taxon>
        <taxon>Bacteroidales</taxon>
        <taxon>Bacteroidaceae</taxon>
        <taxon>Phocaeicola</taxon>
    </lineage>
</organism>
<reference evidence="1 2" key="1">
    <citation type="submission" date="2020-08" db="EMBL/GenBank/DDBJ databases">
        <title>A Genomic Blueprint of the Chicken Gut Microbiome.</title>
        <authorList>
            <person name="Gilroy R."/>
            <person name="Ravi A."/>
            <person name="Getino M."/>
            <person name="Pursley I."/>
            <person name="Horton D.L."/>
            <person name="Alikhan N.-F."/>
            <person name="Baker D."/>
            <person name="Gharbi K."/>
            <person name="Hall N."/>
            <person name="Watson M."/>
            <person name="Adriaenssens E.M."/>
            <person name="Foster-Nyarko E."/>
            <person name="Jarju S."/>
            <person name="Secka A."/>
            <person name="Antonio M."/>
            <person name="Oren A."/>
            <person name="Chaudhuri R."/>
            <person name="La Ragione R.M."/>
            <person name="Hildebrand F."/>
            <person name="Pallen M.J."/>
        </authorList>
    </citation>
    <scope>NUCLEOTIDE SEQUENCE [LARGE SCALE GENOMIC DNA]</scope>
    <source>
        <strain evidence="1 2">Sa1YUN3</strain>
    </source>
</reference>
<protein>
    <submittedName>
        <fullName evidence="1">Uncharacterized protein</fullName>
    </submittedName>
</protein>
<keyword evidence="2" id="KW-1185">Reference proteome</keyword>
<dbReference type="EMBL" id="JACSPQ010000035">
    <property type="protein sequence ID" value="MBD8003203.1"/>
    <property type="molecule type" value="Genomic_DNA"/>
</dbReference>
<dbReference type="Proteomes" id="UP000616346">
    <property type="component" value="Unassembled WGS sequence"/>
</dbReference>
<accession>A0ABR8VEJ2</accession>
<gene>
    <name evidence="1" type="ORF">H9626_13495</name>
</gene>
<comment type="caution">
    <text evidence="1">The sequence shown here is derived from an EMBL/GenBank/DDBJ whole genome shotgun (WGS) entry which is preliminary data.</text>
</comment>